<dbReference type="SMART" id="SM00595">
    <property type="entry name" value="MADF"/>
    <property type="match status" value="1"/>
</dbReference>
<dbReference type="OrthoDB" id="6776070at2759"/>
<feature type="compositionally biased region" description="Low complexity" evidence="1">
    <location>
        <begin position="442"/>
        <end position="451"/>
    </location>
</feature>
<evidence type="ECO:0000313" key="4">
    <source>
        <dbReference type="Proteomes" id="UP000299102"/>
    </source>
</evidence>
<gene>
    <name evidence="3" type="ORF">EVAR_76134_1</name>
</gene>
<protein>
    <recommendedName>
        <fullName evidence="2">MADF domain-containing protein</fullName>
    </recommendedName>
</protein>
<evidence type="ECO:0000313" key="3">
    <source>
        <dbReference type="EMBL" id="GBP30591.1"/>
    </source>
</evidence>
<dbReference type="Pfam" id="PF10545">
    <property type="entry name" value="MADF_DNA_bdg"/>
    <property type="match status" value="1"/>
</dbReference>
<feature type="domain" description="MADF" evidence="2">
    <location>
        <begin position="128"/>
        <end position="224"/>
    </location>
</feature>
<dbReference type="Proteomes" id="UP000299102">
    <property type="component" value="Unassembled WGS sequence"/>
</dbReference>
<feature type="compositionally biased region" description="Polar residues" evidence="1">
    <location>
        <begin position="377"/>
        <end position="435"/>
    </location>
</feature>
<accession>A0A4C1UVS3</accession>
<comment type="caution">
    <text evidence="3">The sequence shown here is derived from an EMBL/GenBank/DDBJ whole genome shotgun (WGS) entry which is preliminary data.</text>
</comment>
<name>A0A4C1UVS3_EUMVA</name>
<dbReference type="PANTHER" id="PTHR21505:SF12">
    <property type="entry name" value="MADF DOMAIN-CONTAINING PROTEIN-RELATED"/>
    <property type="match status" value="1"/>
</dbReference>
<dbReference type="InterPro" id="IPR006578">
    <property type="entry name" value="MADF-dom"/>
</dbReference>
<feature type="region of interest" description="Disordered" evidence="1">
    <location>
        <begin position="360"/>
        <end position="568"/>
    </location>
</feature>
<dbReference type="PROSITE" id="PS51029">
    <property type="entry name" value="MADF"/>
    <property type="match status" value="1"/>
</dbReference>
<evidence type="ECO:0000259" key="2">
    <source>
        <dbReference type="PROSITE" id="PS51029"/>
    </source>
</evidence>
<dbReference type="STRING" id="151549.A0A4C1UVS3"/>
<evidence type="ECO:0000256" key="1">
    <source>
        <dbReference type="SAM" id="MobiDB-lite"/>
    </source>
</evidence>
<sequence>MNSAIFEKWSAEILEKLEPNSVLVMDNEAYNSRRLERVPTMQWVKKNIQSWLTEKGHSRVTRTRGNKAAFKRHAYTRAEPGSGSARGSTRHALCKQLRSARLGKVRAIHHLSELGLYEMEWSNEKVQLFIELYEEEPAIWNPKDPGHKSRNNVHDAWTRIKTKFYEGRISVEELKKKKDNLMATYRKLNAKVKSSATSGSGTNEVFKPNWPFYEQMAKFLHGVYKPTTTISSEDTVDPDVELNEDEVVIHEGHEDNVVDRKNESSTNTDTMNSVIFKKSTNESNKKEVNRKRKNEHQMEQAYDVLKKISAEPEPVEDECTLYTKLLCAKLKFMDMLTRDIAMHEIDNVMFRLKQQQAFPRFQNPPNQPYAGLHLPQNPISSSYYQNMQSSVGYQTSSYQPSPRSHSQHKTNFQPTPQSHSQRRANYQPSSQSHSQWRPIFQPSPQSHSQQSADFQPSPQSHSQESAYFQPSPQSHSQESAYFQPSPQSHSQESADFHPSPQSHSQESADFQPSPQSHSQVSTDFHPSLQSHSQVSADFQPSPHSNSQQSSDMEEYSHSQPFPGFESLSKEQSIDQFYADAVSKIFEKSE</sequence>
<feature type="compositionally biased region" description="Low complexity" evidence="1">
    <location>
        <begin position="539"/>
        <end position="550"/>
    </location>
</feature>
<reference evidence="3 4" key="1">
    <citation type="journal article" date="2019" name="Commun. Biol.">
        <title>The bagworm genome reveals a unique fibroin gene that provides high tensile strength.</title>
        <authorList>
            <person name="Kono N."/>
            <person name="Nakamura H."/>
            <person name="Ohtoshi R."/>
            <person name="Tomita M."/>
            <person name="Numata K."/>
            <person name="Arakawa K."/>
        </authorList>
    </citation>
    <scope>NUCLEOTIDE SEQUENCE [LARGE SCALE GENOMIC DNA]</scope>
</reference>
<feature type="compositionally biased region" description="Polar residues" evidence="1">
    <location>
        <begin position="452"/>
        <end position="538"/>
    </location>
</feature>
<dbReference type="PANTHER" id="PTHR21505">
    <property type="entry name" value="MADF DOMAIN-CONTAINING PROTEIN-RELATED"/>
    <property type="match status" value="1"/>
</dbReference>
<proteinExistence type="predicted"/>
<organism evidence="3 4">
    <name type="scientific">Eumeta variegata</name>
    <name type="common">Bagworm moth</name>
    <name type="synonym">Eumeta japonica</name>
    <dbReference type="NCBI Taxonomy" id="151549"/>
    <lineage>
        <taxon>Eukaryota</taxon>
        <taxon>Metazoa</taxon>
        <taxon>Ecdysozoa</taxon>
        <taxon>Arthropoda</taxon>
        <taxon>Hexapoda</taxon>
        <taxon>Insecta</taxon>
        <taxon>Pterygota</taxon>
        <taxon>Neoptera</taxon>
        <taxon>Endopterygota</taxon>
        <taxon>Lepidoptera</taxon>
        <taxon>Glossata</taxon>
        <taxon>Ditrysia</taxon>
        <taxon>Tineoidea</taxon>
        <taxon>Psychidae</taxon>
        <taxon>Oiketicinae</taxon>
        <taxon>Eumeta</taxon>
    </lineage>
</organism>
<keyword evidence="4" id="KW-1185">Reference proteome</keyword>
<dbReference type="AlphaFoldDB" id="A0A4C1UVS3"/>
<dbReference type="EMBL" id="BGZK01000235">
    <property type="protein sequence ID" value="GBP30591.1"/>
    <property type="molecule type" value="Genomic_DNA"/>
</dbReference>